<evidence type="ECO:0000256" key="4">
    <source>
        <dbReference type="ARBA" id="ARBA00022692"/>
    </source>
</evidence>
<dbReference type="InterPro" id="IPR011014">
    <property type="entry name" value="MscS_channel_TM-2"/>
</dbReference>
<feature type="domain" description="Mechanosensitive ion channel transmembrane helices 2/3" evidence="11">
    <location>
        <begin position="120"/>
        <end position="156"/>
    </location>
</feature>
<dbReference type="InterPro" id="IPR006685">
    <property type="entry name" value="MscS_channel_2nd"/>
</dbReference>
<evidence type="ECO:0000256" key="1">
    <source>
        <dbReference type="ARBA" id="ARBA00004651"/>
    </source>
</evidence>
<dbReference type="EMBL" id="JACCBG010000001">
    <property type="protein sequence ID" value="NYD42588.1"/>
    <property type="molecule type" value="Genomic_DNA"/>
</dbReference>
<dbReference type="Pfam" id="PF21088">
    <property type="entry name" value="MS_channel_1st"/>
    <property type="match status" value="1"/>
</dbReference>
<protein>
    <submittedName>
        <fullName evidence="12">Small conductance mechanosensitive channel</fullName>
    </submittedName>
</protein>
<keyword evidence="13" id="KW-1185">Reference proteome</keyword>
<comment type="subcellular location">
    <subcellularLocation>
        <location evidence="1">Cell membrane</location>
        <topology evidence="1">Multi-pass membrane protein</topology>
    </subcellularLocation>
</comment>
<dbReference type="RefSeq" id="WP_179664215.1">
    <property type="nucleotide sequence ID" value="NZ_JACCBG010000001.1"/>
</dbReference>
<dbReference type="FunFam" id="2.30.30.60:FF:000001">
    <property type="entry name" value="MscS Mechanosensitive ion channel"/>
    <property type="match status" value="1"/>
</dbReference>
<dbReference type="Gene3D" id="1.10.287.1260">
    <property type="match status" value="1"/>
</dbReference>
<evidence type="ECO:0000259" key="11">
    <source>
        <dbReference type="Pfam" id="PF21088"/>
    </source>
</evidence>
<evidence type="ECO:0000259" key="9">
    <source>
        <dbReference type="Pfam" id="PF00924"/>
    </source>
</evidence>
<dbReference type="InterPro" id="IPR010920">
    <property type="entry name" value="LSM_dom_sf"/>
</dbReference>
<dbReference type="FunFam" id="3.30.70.100:FF:000018">
    <property type="entry name" value="MscS mechanosensitive ion channel"/>
    <property type="match status" value="1"/>
</dbReference>
<evidence type="ECO:0000256" key="3">
    <source>
        <dbReference type="ARBA" id="ARBA00022475"/>
    </source>
</evidence>
<evidence type="ECO:0000313" key="13">
    <source>
        <dbReference type="Proteomes" id="UP000535511"/>
    </source>
</evidence>
<keyword evidence="3" id="KW-1003">Cell membrane</keyword>
<dbReference type="Proteomes" id="UP000535511">
    <property type="component" value="Unassembled WGS sequence"/>
</dbReference>
<evidence type="ECO:0000256" key="2">
    <source>
        <dbReference type="ARBA" id="ARBA00008017"/>
    </source>
</evidence>
<sequence length="353" mass="38733">MFGLDSTQGCADGEQVCQQVYEWTNSKPLAHASDVFIGKPLSILGLVVLGLVIRWVLHRLVDRLVAQAQDGVLPDRVTRFGMRGRSTAQAAAARDMATATRRVQRAKTMGDLLKSVITGVLVAIIGTMALSELDVNIAPIIASAGIIGLALGFGAQSLVKDFLSGVFMIFEDQYGVGDVVDIGEATGTVEAVSLRVTRLRDLNGTVWYVPNGEIMRVGNMSQNWSRAVVDVRVAYDEDLARVTRVLKDVAHDLWDDEDFKGRIIEEPEVTGVEALDPESITLRVLLKTAPMEQWGVARELRQRVKARFDHEGIEIPLPQRVVWHRQDLAEARAAEERTAEAQAPRFGDPTPTA</sequence>
<keyword evidence="4 8" id="KW-0812">Transmembrane</keyword>
<feature type="transmembrane region" description="Helical" evidence="8">
    <location>
        <begin position="112"/>
        <end position="131"/>
    </location>
</feature>
<evidence type="ECO:0000256" key="6">
    <source>
        <dbReference type="ARBA" id="ARBA00023136"/>
    </source>
</evidence>
<evidence type="ECO:0000256" key="7">
    <source>
        <dbReference type="SAM" id="MobiDB-lite"/>
    </source>
</evidence>
<dbReference type="SUPFAM" id="SSF50182">
    <property type="entry name" value="Sm-like ribonucleoproteins"/>
    <property type="match status" value="1"/>
</dbReference>
<accession>A0A7Y9E7J7</accession>
<dbReference type="InterPro" id="IPR023408">
    <property type="entry name" value="MscS_beta-dom_sf"/>
</dbReference>
<comment type="caution">
    <text evidence="12">The sequence shown here is derived from an EMBL/GenBank/DDBJ whole genome shotgun (WGS) entry which is preliminary data.</text>
</comment>
<dbReference type="GO" id="GO:0005886">
    <property type="term" value="C:plasma membrane"/>
    <property type="evidence" value="ECO:0007669"/>
    <property type="project" value="UniProtKB-SubCell"/>
</dbReference>
<dbReference type="PANTHER" id="PTHR30460:SF0">
    <property type="entry name" value="MODERATE CONDUCTANCE MECHANOSENSITIVE CHANNEL YBIO"/>
    <property type="match status" value="1"/>
</dbReference>
<dbReference type="InterPro" id="IPR045276">
    <property type="entry name" value="YbiO_bact"/>
</dbReference>
<feature type="domain" description="Mechanosensitive ion channel MscS C-terminal" evidence="10">
    <location>
        <begin position="228"/>
        <end position="315"/>
    </location>
</feature>
<feature type="transmembrane region" description="Helical" evidence="8">
    <location>
        <begin position="137"/>
        <end position="159"/>
    </location>
</feature>
<comment type="similarity">
    <text evidence="2">Belongs to the MscS (TC 1.A.23) family.</text>
</comment>
<feature type="domain" description="Mechanosensitive ion channel MscS" evidence="9">
    <location>
        <begin position="158"/>
        <end position="225"/>
    </location>
</feature>
<keyword evidence="5 8" id="KW-1133">Transmembrane helix</keyword>
<dbReference type="Pfam" id="PF00924">
    <property type="entry name" value="MS_channel_2nd"/>
    <property type="match status" value="1"/>
</dbReference>
<dbReference type="SUPFAM" id="SSF82861">
    <property type="entry name" value="Mechanosensitive channel protein MscS (YggB), transmembrane region"/>
    <property type="match status" value="1"/>
</dbReference>
<evidence type="ECO:0000259" key="10">
    <source>
        <dbReference type="Pfam" id="PF21082"/>
    </source>
</evidence>
<dbReference type="InterPro" id="IPR011066">
    <property type="entry name" value="MscS_channel_C_sf"/>
</dbReference>
<keyword evidence="6 8" id="KW-0472">Membrane</keyword>
<feature type="transmembrane region" description="Helical" evidence="8">
    <location>
        <begin position="36"/>
        <end position="57"/>
    </location>
</feature>
<dbReference type="Gene3D" id="2.30.30.60">
    <property type="match status" value="1"/>
</dbReference>
<dbReference type="InterPro" id="IPR049278">
    <property type="entry name" value="MS_channel_C"/>
</dbReference>
<proteinExistence type="inferred from homology"/>
<dbReference type="SUPFAM" id="SSF82689">
    <property type="entry name" value="Mechanosensitive channel protein MscS (YggB), C-terminal domain"/>
    <property type="match status" value="1"/>
</dbReference>
<feature type="region of interest" description="Disordered" evidence="7">
    <location>
        <begin position="333"/>
        <end position="353"/>
    </location>
</feature>
<reference evidence="12 13" key="1">
    <citation type="submission" date="2020-07" db="EMBL/GenBank/DDBJ databases">
        <title>Sequencing the genomes of 1000 actinobacteria strains.</title>
        <authorList>
            <person name="Klenk H.-P."/>
        </authorList>
    </citation>
    <scope>NUCLEOTIDE SEQUENCE [LARGE SCALE GENOMIC DNA]</scope>
    <source>
        <strain evidence="12 13">DSM 21350</strain>
    </source>
</reference>
<evidence type="ECO:0000313" key="12">
    <source>
        <dbReference type="EMBL" id="NYD42588.1"/>
    </source>
</evidence>
<dbReference type="PANTHER" id="PTHR30460">
    <property type="entry name" value="MODERATE CONDUCTANCE MECHANOSENSITIVE CHANNEL YBIO"/>
    <property type="match status" value="1"/>
</dbReference>
<gene>
    <name evidence="12" type="ORF">BJZ21_002671</name>
</gene>
<organism evidence="12 13">
    <name type="scientific">Nocardioides panaciterrulae</name>
    <dbReference type="NCBI Taxonomy" id="661492"/>
    <lineage>
        <taxon>Bacteria</taxon>
        <taxon>Bacillati</taxon>
        <taxon>Actinomycetota</taxon>
        <taxon>Actinomycetes</taxon>
        <taxon>Propionibacteriales</taxon>
        <taxon>Nocardioidaceae</taxon>
        <taxon>Nocardioides</taxon>
    </lineage>
</organism>
<dbReference type="Gene3D" id="3.30.70.100">
    <property type="match status" value="1"/>
</dbReference>
<dbReference type="InterPro" id="IPR049142">
    <property type="entry name" value="MS_channel_1st"/>
</dbReference>
<dbReference type="AlphaFoldDB" id="A0A7Y9E7J7"/>
<name>A0A7Y9E7J7_9ACTN</name>
<evidence type="ECO:0000256" key="8">
    <source>
        <dbReference type="SAM" id="Phobius"/>
    </source>
</evidence>
<dbReference type="Pfam" id="PF21082">
    <property type="entry name" value="MS_channel_3rd"/>
    <property type="match status" value="1"/>
</dbReference>
<evidence type="ECO:0000256" key="5">
    <source>
        <dbReference type="ARBA" id="ARBA00022989"/>
    </source>
</evidence>
<dbReference type="GO" id="GO:0008381">
    <property type="term" value="F:mechanosensitive monoatomic ion channel activity"/>
    <property type="evidence" value="ECO:0007669"/>
    <property type="project" value="InterPro"/>
</dbReference>